<gene>
    <name evidence="3" type="ORF">KDA27_27435</name>
</gene>
<feature type="chain" id="PRO_5037314899" evidence="1">
    <location>
        <begin position="21"/>
        <end position="499"/>
    </location>
</feature>
<dbReference type="Proteomes" id="UP000739538">
    <property type="component" value="Unassembled WGS sequence"/>
</dbReference>
<dbReference type="Pfam" id="PF13229">
    <property type="entry name" value="Beta_helix"/>
    <property type="match status" value="1"/>
</dbReference>
<dbReference type="AlphaFoldDB" id="A0A956SHE6"/>
<dbReference type="Gene3D" id="2.160.20.10">
    <property type="entry name" value="Single-stranded right-handed beta-helix, Pectin lyase-like"/>
    <property type="match status" value="2"/>
</dbReference>
<proteinExistence type="predicted"/>
<dbReference type="InterPro" id="IPR012334">
    <property type="entry name" value="Pectin_lyas_fold"/>
</dbReference>
<protein>
    <submittedName>
        <fullName evidence="3">Right-handed parallel beta-helix repeat-containing protein</fullName>
    </submittedName>
</protein>
<dbReference type="InterPro" id="IPR039448">
    <property type="entry name" value="Beta_helix"/>
</dbReference>
<dbReference type="EMBL" id="JAGQHS010000392">
    <property type="protein sequence ID" value="MCA9759559.1"/>
    <property type="molecule type" value="Genomic_DNA"/>
</dbReference>
<keyword evidence="1" id="KW-0732">Signal</keyword>
<accession>A0A956SHE6</accession>
<reference evidence="3" key="1">
    <citation type="submission" date="2020-04" db="EMBL/GenBank/DDBJ databases">
        <authorList>
            <person name="Zhang T."/>
        </authorList>
    </citation>
    <scope>NUCLEOTIDE SEQUENCE</scope>
    <source>
        <strain evidence="3">HKST-UBA02</strain>
    </source>
</reference>
<dbReference type="SUPFAM" id="SSF51126">
    <property type="entry name" value="Pectin lyase-like"/>
    <property type="match status" value="1"/>
</dbReference>
<evidence type="ECO:0000313" key="3">
    <source>
        <dbReference type="EMBL" id="MCA9759559.1"/>
    </source>
</evidence>
<dbReference type="InterPro" id="IPR006626">
    <property type="entry name" value="PbH1"/>
</dbReference>
<sequence length="499" mass="51325">MRLQILLGLGLISLAQVAHAVVIVDNQGNGDALTIQEGVDLAIANSETVVEVTGGVPYTGALNRSIDAQGVDLTIRSRSGPVAAIDCQNLGPAFVFANTEQLGSVRENLIIQNATEGVSVLAGPRRGTFRNLTISGCGSGIVGNYDPQEQPMVIENCTITNCGTGIEISKATVTGTDVSGCLYGMRIYESSNATITGCTFDGNSVGVQTNPGAPHFVDCSFSFNDGDGFLGGSASFDDCVFAGNSGWGANVRNFGTSLLTGCTVVGNTAGGVRSAGHDTSTQMTRCTVMDNGVVGVFADYGGASVEDSILWGNCGDQATQYGGNPSYISVSCSLVPAGGVTGITTFTQALFDLDPMICTPVQCANVPDGTGDYRIQSGSPAFPTGNPCGRELGATQESCGTSGVEPNLATRDAYGITVSPNPIARDAFLSFRVPTETTAQVRVLCVDGRLAQEPWVGRIGAGSTTVPWSVSSDLPGGVYFIRLAVGGVDVAETKAVVVR</sequence>
<dbReference type="SMART" id="SM00710">
    <property type="entry name" value="PbH1"/>
    <property type="match status" value="5"/>
</dbReference>
<organism evidence="3 4">
    <name type="scientific">Eiseniibacteriota bacterium</name>
    <dbReference type="NCBI Taxonomy" id="2212470"/>
    <lineage>
        <taxon>Bacteria</taxon>
        <taxon>Candidatus Eiseniibacteriota</taxon>
    </lineage>
</organism>
<feature type="domain" description="Right handed beta helix" evidence="2">
    <location>
        <begin position="100"/>
        <end position="219"/>
    </location>
</feature>
<reference evidence="3" key="2">
    <citation type="journal article" date="2021" name="Microbiome">
        <title>Successional dynamics and alternative stable states in a saline activated sludge microbial community over 9 years.</title>
        <authorList>
            <person name="Wang Y."/>
            <person name="Ye J."/>
            <person name="Ju F."/>
            <person name="Liu L."/>
            <person name="Boyd J.A."/>
            <person name="Deng Y."/>
            <person name="Parks D.H."/>
            <person name="Jiang X."/>
            <person name="Yin X."/>
            <person name="Woodcroft B.J."/>
            <person name="Tyson G.W."/>
            <person name="Hugenholtz P."/>
            <person name="Polz M.F."/>
            <person name="Zhang T."/>
        </authorList>
    </citation>
    <scope>NUCLEOTIDE SEQUENCE</scope>
    <source>
        <strain evidence="3">HKST-UBA02</strain>
    </source>
</reference>
<evidence type="ECO:0000259" key="2">
    <source>
        <dbReference type="Pfam" id="PF13229"/>
    </source>
</evidence>
<evidence type="ECO:0000313" key="4">
    <source>
        <dbReference type="Proteomes" id="UP000739538"/>
    </source>
</evidence>
<comment type="caution">
    <text evidence="3">The sequence shown here is derived from an EMBL/GenBank/DDBJ whole genome shotgun (WGS) entry which is preliminary data.</text>
</comment>
<evidence type="ECO:0000256" key="1">
    <source>
        <dbReference type="SAM" id="SignalP"/>
    </source>
</evidence>
<name>A0A956SHE6_UNCEI</name>
<dbReference type="InterPro" id="IPR011050">
    <property type="entry name" value="Pectin_lyase_fold/virulence"/>
</dbReference>
<feature type="signal peptide" evidence="1">
    <location>
        <begin position="1"/>
        <end position="20"/>
    </location>
</feature>